<evidence type="ECO:0000256" key="3">
    <source>
        <dbReference type="ARBA" id="ARBA00023163"/>
    </source>
</evidence>
<dbReference type="PANTHER" id="PTHR47840:SF1">
    <property type="entry name" value="ZN(II)2CYS6 TRANSCRIPTION FACTOR (EUROFUNG)"/>
    <property type="match status" value="1"/>
</dbReference>
<proteinExistence type="predicted"/>
<dbReference type="InterPro" id="IPR036864">
    <property type="entry name" value="Zn2-C6_fun-type_DNA-bd_sf"/>
</dbReference>
<keyword evidence="4" id="KW-0539">Nucleus</keyword>
<dbReference type="PROSITE" id="PS50048">
    <property type="entry name" value="ZN2_CY6_FUNGAL_2"/>
    <property type="match status" value="1"/>
</dbReference>
<name>A0A9W4NS01_9EURO</name>
<reference evidence="7" key="1">
    <citation type="submission" date="2021-07" db="EMBL/GenBank/DDBJ databases">
        <authorList>
            <person name="Branca A.L. A."/>
        </authorList>
    </citation>
    <scope>NUCLEOTIDE SEQUENCE</scope>
</reference>
<feature type="compositionally biased region" description="Polar residues" evidence="5">
    <location>
        <begin position="608"/>
        <end position="620"/>
    </location>
</feature>
<gene>
    <name evidence="7" type="ORF">PSALAMII_LOCUS9433</name>
</gene>
<dbReference type="OrthoDB" id="5392779at2759"/>
<dbReference type="PROSITE" id="PS00463">
    <property type="entry name" value="ZN2_CY6_FUNGAL_1"/>
    <property type="match status" value="1"/>
</dbReference>
<dbReference type="InterPro" id="IPR001138">
    <property type="entry name" value="Zn2Cys6_DnaBD"/>
</dbReference>
<dbReference type="PANTHER" id="PTHR47840">
    <property type="entry name" value="ZN(II)2CYS6 TRANSCRIPTION FACTOR (EUROFUNG)-RELATED"/>
    <property type="match status" value="1"/>
</dbReference>
<keyword evidence="2" id="KW-0238">DNA-binding</keyword>
<keyword evidence="1" id="KW-0805">Transcription regulation</keyword>
<dbReference type="Gene3D" id="4.10.240.10">
    <property type="entry name" value="Zn(2)-C6 fungal-type DNA-binding domain"/>
    <property type="match status" value="1"/>
</dbReference>
<evidence type="ECO:0000256" key="2">
    <source>
        <dbReference type="ARBA" id="ARBA00023125"/>
    </source>
</evidence>
<evidence type="ECO:0000256" key="5">
    <source>
        <dbReference type="SAM" id="MobiDB-lite"/>
    </source>
</evidence>
<evidence type="ECO:0000313" key="7">
    <source>
        <dbReference type="EMBL" id="CAG8413487.1"/>
    </source>
</evidence>
<accession>A0A9W4NS01</accession>
<protein>
    <recommendedName>
        <fullName evidence="6">Zn(2)-C6 fungal-type domain-containing protein</fullName>
    </recommendedName>
</protein>
<keyword evidence="3" id="KW-0804">Transcription</keyword>
<dbReference type="EMBL" id="CAJVPA010000223">
    <property type="protein sequence ID" value="CAG8413487.1"/>
    <property type="molecule type" value="Genomic_DNA"/>
</dbReference>
<evidence type="ECO:0000256" key="4">
    <source>
        <dbReference type="ARBA" id="ARBA00023242"/>
    </source>
</evidence>
<evidence type="ECO:0000259" key="6">
    <source>
        <dbReference type="PROSITE" id="PS50048"/>
    </source>
</evidence>
<dbReference type="GO" id="GO:0008270">
    <property type="term" value="F:zinc ion binding"/>
    <property type="evidence" value="ECO:0007669"/>
    <property type="project" value="InterPro"/>
</dbReference>
<feature type="region of interest" description="Disordered" evidence="5">
    <location>
        <begin position="608"/>
        <end position="633"/>
    </location>
</feature>
<dbReference type="Proteomes" id="UP001152646">
    <property type="component" value="Unassembled WGS sequence"/>
</dbReference>
<sequence>MEFNSVDQPRKKIRKGTRSCWECKHRKVRCNFTSENDRSCRECLVRAIPCRSQDLPEPENPRESDRAGLNERLARVESRLETIAPRIDEILQRLESLGTNQRQYPLSVRLKSEPPSSEVTQDNAPVMHLFKDATNPETDVPSSTAYSSINPDWQQLRQELIALIPPAETLEIMSEASTSWWLMRKAWFEDIEPKLLPVPVETLWESHPAFIGKAVLWIASCLQQLPPEVDIDRLKLPCTPALLIQKAISTVATLVCSDDSLVTCIDGLECLTLQSVMFGNNGKIRSAWLSCRRAIDVAQIIGYHRETPVATENAPFRRRATFLWRSLVFTDRLYSITLGVHAATSNAAIELHQSNEELSDMPGRSRFLLDPLTRIAGSIIDRNQTFTKVNPAMIKMTLKIDAEFEPLSTPTIFSPSEEDISSAGEARERLLAFISLNSQLCFHQLKAWLHLPLLLEASKEIPYDYHRNACLNASRNLITCYLNLRNVAGSEYASQIVDFVAFTAAMTLVINAIGPFGPQDFNQEDMDAVESLTAILDHLSQKGPADNVVSRCAHVLSTFRAVSLGHDYPPSVGTNDESGTTPDRPSRMKLEIPYFGTVYLERRTWESQAAKNTPASSTGTPLRGTDWDPNASFNEYADATQKPITDSSAWPTGFWALGNEFTFQPPFLADFDIDWSSCDFGLN</sequence>
<dbReference type="AlphaFoldDB" id="A0A9W4NS01"/>
<dbReference type="GO" id="GO:0003677">
    <property type="term" value="F:DNA binding"/>
    <property type="evidence" value="ECO:0007669"/>
    <property type="project" value="UniProtKB-KW"/>
</dbReference>
<dbReference type="GO" id="GO:0000981">
    <property type="term" value="F:DNA-binding transcription factor activity, RNA polymerase II-specific"/>
    <property type="evidence" value="ECO:0007669"/>
    <property type="project" value="InterPro"/>
</dbReference>
<evidence type="ECO:0000256" key="1">
    <source>
        <dbReference type="ARBA" id="ARBA00023015"/>
    </source>
</evidence>
<dbReference type="SUPFAM" id="SSF57701">
    <property type="entry name" value="Zn2/Cys6 DNA-binding domain"/>
    <property type="match status" value="1"/>
</dbReference>
<feature type="domain" description="Zn(2)-C6 fungal-type" evidence="6">
    <location>
        <begin position="19"/>
        <end position="52"/>
    </location>
</feature>
<dbReference type="CDD" id="cd12148">
    <property type="entry name" value="fungal_TF_MHR"/>
    <property type="match status" value="1"/>
</dbReference>
<evidence type="ECO:0000313" key="8">
    <source>
        <dbReference type="Proteomes" id="UP001152646"/>
    </source>
</evidence>
<comment type="caution">
    <text evidence="7">The sequence shown here is derived from an EMBL/GenBank/DDBJ whole genome shotgun (WGS) entry which is preliminary data.</text>
</comment>
<organism evidence="7 8">
    <name type="scientific">Penicillium salamii</name>
    <dbReference type="NCBI Taxonomy" id="1612424"/>
    <lineage>
        <taxon>Eukaryota</taxon>
        <taxon>Fungi</taxon>
        <taxon>Dikarya</taxon>
        <taxon>Ascomycota</taxon>
        <taxon>Pezizomycotina</taxon>
        <taxon>Eurotiomycetes</taxon>
        <taxon>Eurotiomycetidae</taxon>
        <taxon>Eurotiales</taxon>
        <taxon>Aspergillaceae</taxon>
        <taxon>Penicillium</taxon>
    </lineage>
</organism>
<dbReference type="CDD" id="cd00067">
    <property type="entry name" value="GAL4"/>
    <property type="match status" value="1"/>
</dbReference>